<protein>
    <submittedName>
        <fullName evidence="3">Mask protein</fullName>
    </submittedName>
</protein>
<comment type="caution">
    <text evidence="3">The sequence shown here is derived from an EMBL/GenBank/DDBJ whole genome shotgun (WGS) entry which is preliminary data.</text>
</comment>
<dbReference type="Pfam" id="PF12796">
    <property type="entry name" value="Ank_2"/>
    <property type="match status" value="2"/>
</dbReference>
<evidence type="ECO:0000313" key="4">
    <source>
        <dbReference type="Proteomes" id="UP000604046"/>
    </source>
</evidence>
<reference evidence="3" key="1">
    <citation type="submission" date="2021-02" db="EMBL/GenBank/DDBJ databases">
        <authorList>
            <person name="Dougan E. K."/>
            <person name="Rhodes N."/>
            <person name="Thang M."/>
            <person name="Chan C."/>
        </authorList>
    </citation>
    <scope>NUCLEOTIDE SEQUENCE</scope>
</reference>
<feature type="region of interest" description="Disordered" evidence="2">
    <location>
        <begin position="341"/>
        <end position="377"/>
    </location>
</feature>
<feature type="repeat" description="ANK" evidence="1">
    <location>
        <begin position="311"/>
        <end position="343"/>
    </location>
</feature>
<dbReference type="SMART" id="SM00248">
    <property type="entry name" value="ANK"/>
    <property type="match status" value="6"/>
</dbReference>
<feature type="region of interest" description="Disordered" evidence="2">
    <location>
        <begin position="1"/>
        <end position="22"/>
    </location>
</feature>
<evidence type="ECO:0000313" key="3">
    <source>
        <dbReference type="EMBL" id="CAE7307663.1"/>
    </source>
</evidence>
<evidence type="ECO:0000256" key="1">
    <source>
        <dbReference type="PROSITE-ProRule" id="PRU00023"/>
    </source>
</evidence>
<dbReference type="PANTHER" id="PTHR44207">
    <property type="entry name" value="SURFACE ANTIGEN BSPA-LIKE-RELATED"/>
    <property type="match status" value="1"/>
</dbReference>
<dbReference type="Gene3D" id="1.25.40.20">
    <property type="entry name" value="Ankyrin repeat-containing domain"/>
    <property type="match status" value="2"/>
</dbReference>
<organism evidence="3 4">
    <name type="scientific">Symbiodinium natans</name>
    <dbReference type="NCBI Taxonomy" id="878477"/>
    <lineage>
        <taxon>Eukaryota</taxon>
        <taxon>Sar</taxon>
        <taxon>Alveolata</taxon>
        <taxon>Dinophyceae</taxon>
        <taxon>Suessiales</taxon>
        <taxon>Symbiodiniaceae</taxon>
        <taxon>Symbiodinium</taxon>
    </lineage>
</organism>
<sequence length="377" mass="40857">MRPRCDSGFSRPRSRSRDHSSRLVHVWKTSGEEAAAIPMDEAGRDIRALKQRLQRSCGLPRFRQRLLSNGMIWDDDAVIVSPMDFELELMPYAAASDEQVRQFFMAVGGGLAVEVEEILKRPQDPNLTNKSDTALLRASQHGHGKVVQLLLEASADIHAYPSPPLPTPVEAAAEKGHADIVRILLEAGANTEHSRCTRGEYGRTPLGLACCEGHTSVVKLLLDAGADRRCTASWADEPAIATAARSGHVEVVRLLLEAGDSPDTCIDGPYLWTPIGLAAREGHAQVVRLLLEARADMDRRCIESTAHGFGQKLTPIGIASRGGNPEITHLLLRAGANPDPNLECLPLHESDDDDDPFSDSEDCGDTETGQSSGSETI</sequence>
<dbReference type="OrthoDB" id="4772757at2759"/>
<dbReference type="InterPro" id="IPR002110">
    <property type="entry name" value="Ankyrin_rpt"/>
</dbReference>
<name>A0A812NHU1_9DINO</name>
<dbReference type="PANTHER" id="PTHR44207:SF2">
    <property type="entry name" value="REPEAT PROTEIN, PUTATIVE-RELATED"/>
    <property type="match status" value="1"/>
</dbReference>
<dbReference type="EMBL" id="CAJNDS010002076">
    <property type="protein sequence ID" value="CAE7307663.1"/>
    <property type="molecule type" value="Genomic_DNA"/>
</dbReference>
<keyword evidence="1" id="KW-0040">ANK repeat</keyword>
<feature type="repeat" description="ANK" evidence="1">
    <location>
        <begin position="201"/>
        <end position="227"/>
    </location>
</feature>
<dbReference type="CDD" id="cd17039">
    <property type="entry name" value="Ubl_ubiquitin_like"/>
    <property type="match status" value="1"/>
</dbReference>
<dbReference type="InterPro" id="IPR036770">
    <property type="entry name" value="Ankyrin_rpt-contain_sf"/>
</dbReference>
<dbReference type="PROSITE" id="PS50297">
    <property type="entry name" value="ANK_REP_REGION"/>
    <property type="match status" value="5"/>
</dbReference>
<dbReference type="PROSITE" id="PS50088">
    <property type="entry name" value="ANK_REPEAT"/>
    <property type="match status" value="5"/>
</dbReference>
<feature type="compositionally biased region" description="Polar residues" evidence="2">
    <location>
        <begin position="367"/>
        <end position="377"/>
    </location>
</feature>
<evidence type="ECO:0000256" key="2">
    <source>
        <dbReference type="SAM" id="MobiDB-lite"/>
    </source>
</evidence>
<proteinExistence type="predicted"/>
<dbReference type="AlphaFoldDB" id="A0A812NHU1"/>
<keyword evidence="4" id="KW-1185">Reference proteome</keyword>
<dbReference type="Proteomes" id="UP000604046">
    <property type="component" value="Unassembled WGS sequence"/>
</dbReference>
<feature type="repeat" description="ANK" evidence="1">
    <location>
        <begin position="270"/>
        <end position="302"/>
    </location>
</feature>
<gene>
    <name evidence="3" type="primary">mask</name>
    <name evidence="3" type="ORF">SNAT2548_LOCUS16162</name>
</gene>
<feature type="compositionally biased region" description="Acidic residues" evidence="2">
    <location>
        <begin position="350"/>
        <end position="365"/>
    </location>
</feature>
<dbReference type="SUPFAM" id="SSF48403">
    <property type="entry name" value="Ankyrin repeat"/>
    <property type="match status" value="1"/>
</dbReference>
<accession>A0A812NHU1</accession>
<feature type="repeat" description="ANK" evidence="1">
    <location>
        <begin position="167"/>
        <end position="196"/>
    </location>
</feature>
<feature type="repeat" description="ANK" evidence="1">
    <location>
        <begin position="130"/>
        <end position="162"/>
    </location>
</feature>
<dbReference type="Pfam" id="PF00023">
    <property type="entry name" value="Ank"/>
    <property type="match status" value="2"/>
</dbReference>